<name>A0A8J2PFJ0_9HEXA</name>
<keyword evidence="1" id="KW-0472">Membrane</keyword>
<gene>
    <name evidence="2" type="ORF">AFUS01_LOCUS23657</name>
</gene>
<sequence length="354" mass="40712">MLRLGKLLTYNQLDAKLSIHFGVLDFKSCVEVFVLKKQFSNVLNPEQFRCFCVEDLDSIIVGTLVLPRTALLVPTDEFDYYWDLVRRKMISRKLRFSHNRRTLNDRVIQNPLSVYISYDSSGTVSKRAGAMMSAGLYWFWEKWDKIRFPKYPMSRQNYEAGQHVVGPLTMQSSIALALQAFMWSSLLCVFIWLYTLEENMASLRPLLNLGASMLFFSMLLHGILMFQKQDMPTVIQKLNYFSDSFEDLYGKGKFQKSKYIFLFEDAANFAAVVGGATAVMIALGMPMFVCIHPDYPFFFTSLAKDPLDLHFSLYVLHCLFSAYVASSMSAILFMFAVPWVAGINRGLRILSHMR</sequence>
<proteinExistence type="predicted"/>
<feature type="transmembrane region" description="Helical" evidence="1">
    <location>
        <begin position="174"/>
        <end position="194"/>
    </location>
</feature>
<feature type="transmembrane region" description="Helical" evidence="1">
    <location>
        <begin position="266"/>
        <end position="291"/>
    </location>
</feature>
<accession>A0A8J2PFJ0</accession>
<feature type="transmembrane region" description="Helical" evidence="1">
    <location>
        <begin position="311"/>
        <end position="344"/>
    </location>
</feature>
<evidence type="ECO:0000313" key="3">
    <source>
        <dbReference type="Proteomes" id="UP000708208"/>
    </source>
</evidence>
<dbReference type="AlphaFoldDB" id="A0A8J2PFJ0"/>
<dbReference type="EMBL" id="CAJVCH010287057">
    <property type="protein sequence ID" value="CAG7785005.1"/>
    <property type="molecule type" value="Genomic_DNA"/>
</dbReference>
<evidence type="ECO:0000256" key="1">
    <source>
        <dbReference type="SAM" id="Phobius"/>
    </source>
</evidence>
<organism evidence="2 3">
    <name type="scientific">Allacma fusca</name>
    <dbReference type="NCBI Taxonomy" id="39272"/>
    <lineage>
        <taxon>Eukaryota</taxon>
        <taxon>Metazoa</taxon>
        <taxon>Ecdysozoa</taxon>
        <taxon>Arthropoda</taxon>
        <taxon>Hexapoda</taxon>
        <taxon>Collembola</taxon>
        <taxon>Symphypleona</taxon>
        <taxon>Sminthuridae</taxon>
        <taxon>Allacma</taxon>
    </lineage>
</organism>
<protein>
    <submittedName>
        <fullName evidence="2">Uncharacterized protein</fullName>
    </submittedName>
</protein>
<feature type="transmembrane region" description="Helical" evidence="1">
    <location>
        <begin position="206"/>
        <end position="226"/>
    </location>
</feature>
<keyword evidence="3" id="KW-1185">Reference proteome</keyword>
<dbReference type="Proteomes" id="UP000708208">
    <property type="component" value="Unassembled WGS sequence"/>
</dbReference>
<comment type="caution">
    <text evidence="2">The sequence shown here is derived from an EMBL/GenBank/DDBJ whole genome shotgun (WGS) entry which is preliminary data.</text>
</comment>
<evidence type="ECO:0000313" key="2">
    <source>
        <dbReference type="EMBL" id="CAG7785005.1"/>
    </source>
</evidence>
<keyword evidence="1" id="KW-0812">Transmembrane</keyword>
<reference evidence="2" key="1">
    <citation type="submission" date="2021-06" db="EMBL/GenBank/DDBJ databases">
        <authorList>
            <person name="Hodson N. C."/>
            <person name="Mongue J. A."/>
            <person name="Jaron S. K."/>
        </authorList>
    </citation>
    <scope>NUCLEOTIDE SEQUENCE</scope>
</reference>
<keyword evidence="1" id="KW-1133">Transmembrane helix</keyword>